<comment type="caution">
    <text evidence="1">The sequence shown here is derived from an EMBL/GenBank/DDBJ whole genome shotgun (WGS) entry which is preliminary data.</text>
</comment>
<gene>
    <name evidence="1" type="ORF">F2P81_008207</name>
</gene>
<proteinExistence type="predicted"/>
<dbReference type="Proteomes" id="UP000438429">
    <property type="component" value="Unassembled WGS sequence"/>
</dbReference>
<organism evidence="1 2">
    <name type="scientific">Scophthalmus maximus</name>
    <name type="common">Turbot</name>
    <name type="synonym">Psetta maxima</name>
    <dbReference type="NCBI Taxonomy" id="52904"/>
    <lineage>
        <taxon>Eukaryota</taxon>
        <taxon>Metazoa</taxon>
        <taxon>Chordata</taxon>
        <taxon>Craniata</taxon>
        <taxon>Vertebrata</taxon>
        <taxon>Euteleostomi</taxon>
        <taxon>Actinopterygii</taxon>
        <taxon>Neopterygii</taxon>
        <taxon>Teleostei</taxon>
        <taxon>Neoteleostei</taxon>
        <taxon>Acanthomorphata</taxon>
        <taxon>Carangaria</taxon>
        <taxon>Pleuronectiformes</taxon>
        <taxon>Pleuronectoidei</taxon>
        <taxon>Scophthalmidae</taxon>
        <taxon>Scophthalmus</taxon>
    </lineage>
</organism>
<dbReference type="AlphaFoldDB" id="A0A6A4TCP7"/>
<evidence type="ECO:0000313" key="1">
    <source>
        <dbReference type="EMBL" id="KAF0039972.1"/>
    </source>
</evidence>
<evidence type="ECO:0000313" key="2">
    <source>
        <dbReference type="Proteomes" id="UP000438429"/>
    </source>
</evidence>
<sequence>MNWKSYGVCSEQPSPGLLQSSFQDKNPARLLLLHTPFVDRIKVLGVTGPGDRWRTVKMKQIRKSPWQKETGKFLLCLLDSRQRSTSAARPRYIQQIFVQIYAECNEQMGWTDFNGANQPD</sequence>
<accession>A0A6A4TCP7</accession>
<protein>
    <submittedName>
        <fullName evidence="1">Uncharacterized protein</fullName>
    </submittedName>
</protein>
<dbReference type="EMBL" id="VEVO01000007">
    <property type="protein sequence ID" value="KAF0039972.1"/>
    <property type="molecule type" value="Genomic_DNA"/>
</dbReference>
<name>A0A6A4TCP7_SCOMX</name>
<reference evidence="1 2" key="1">
    <citation type="submission" date="2019-06" db="EMBL/GenBank/DDBJ databases">
        <title>Draft genomes of female and male turbot (Scophthalmus maximus).</title>
        <authorList>
            <person name="Xu H."/>
            <person name="Xu X.-W."/>
            <person name="Shao C."/>
            <person name="Chen S."/>
        </authorList>
    </citation>
    <scope>NUCLEOTIDE SEQUENCE [LARGE SCALE GENOMIC DNA]</scope>
    <source>
        <strain evidence="1">Ysfricsl-2016a</strain>
        <tissue evidence="1">Blood</tissue>
    </source>
</reference>